<dbReference type="FunFam" id="2.40.100.10:FF:000048">
    <property type="entry name" value="Peptidyl-prolyl cis-trans isomerase"/>
    <property type="match status" value="1"/>
</dbReference>
<dbReference type="EMBL" id="JXXN02002496">
    <property type="protein sequence ID" value="THD22834.1"/>
    <property type="molecule type" value="Genomic_DNA"/>
</dbReference>
<dbReference type="InterPro" id="IPR029000">
    <property type="entry name" value="Cyclophilin-like_dom_sf"/>
</dbReference>
<dbReference type="Pfam" id="PF00160">
    <property type="entry name" value="Pro_isomerase"/>
    <property type="match status" value="1"/>
</dbReference>
<keyword evidence="3" id="KW-1185">Reference proteome</keyword>
<evidence type="ECO:0000313" key="3">
    <source>
        <dbReference type="Proteomes" id="UP000230066"/>
    </source>
</evidence>
<dbReference type="GO" id="GO:0003755">
    <property type="term" value="F:peptidyl-prolyl cis-trans isomerase activity"/>
    <property type="evidence" value="ECO:0007669"/>
    <property type="project" value="InterPro"/>
</dbReference>
<keyword evidence="2" id="KW-0413">Isomerase</keyword>
<sequence>MHLLTIEVFGLLRKEEFQKAVLCAKDLYEAHPDKFHEPKIQGMLEFDWNSFITKKRKEIGGTFWNYSMPVVCFIDGNVLGAADCLNTWAEKEYGCRDYRPMALYSVIAGDAYVNRMFEPNRTFISMLITIGGERCGALLIELYSDLLPKTCENFRALCTGEKGKVPKNSVESYTMHYKNTLFFRCVKNGWIQGGDVLYNRGNDGCSIYGRTFEDENFAIKHDRRGIVSMANAGRHTNGSQFFITLAPTPWMDNLYVAFGRVVEGSETLEKMENVPTVNERPMKDVCIAEINVMNPLRLETKIV</sequence>
<name>A0A4E0R9D1_FASHE</name>
<reference evidence="2" key="1">
    <citation type="submission" date="2019-03" db="EMBL/GenBank/DDBJ databases">
        <title>Improved annotation for the trematode Fasciola hepatica.</title>
        <authorList>
            <person name="Choi Y.-J."/>
            <person name="Martin J."/>
            <person name="Mitreva M."/>
        </authorList>
    </citation>
    <scope>NUCLEOTIDE SEQUENCE [LARGE SCALE GENOMIC DNA]</scope>
</reference>
<dbReference type="Proteomes" id="UP000230066">
    <property type="component" value="Unassembled WGS sequence"/>
</dbReference>
<dbReference type="PANTHER" id="PTHR11071">
    <property type="entry name" value="PEPTIDYL-PROLYL CIS-TRANS ISOMERASE"/>
    <property type="match status" value="1"/>
</dbReference>
<evidence type="ECO:0000259" key="1">
    <source>
        <dbReference type="PROSITE" id="PS50072"/>
    </source>
</evidence>
<dbReference type="PROSITE" id="PS50072">
    <property type="entry name" value="CSA_PPIASE_2"/>
    <property type="match status" value="1"/>
</dbReference>
<dbReference type="AlphaFoldDB" id="A0A4E0R9D1"/>
<dbReference type="PRINTS" id="PR00153">
    <property type="entry name" value="CSAPPISMRASE"/>
</dbReference>
<dbReference type="GO" id="GO:0005737">
    <property type="term" value="C:cytoplasm"/>
    <property type="evidence" value="ECO:0007669"/>
    <property type="project" value="TreeGrafter"/>
</dbReference>
<dbReference type="Gene3D" id="2.40.100.10">
    <property type="entry name" value="Cyclophilin-like"/>
    <property type="match status" value="1"/>
</dbReference>
<organism evidence="2 3">
    <name type="scientific">Fasciola hepatica</name>
    <name type="common">Liver fluke</name>
    <dbReference type="NCBI Taxonomy" id="6192"/>
    <lineage>
        <taxon>Eukaryota</taxon>
        <taxon>Metazoa</taxon>
        <taxon>Spiralia</taxon>
        <taxon>Lophotrochozoa</taxon>
        <taxon>Platyhelminthes</taxon>
        <taxon>Trematoda</taxon>
        <taxon>Digenea</taxon>
        <taxon>Plagiorchiida</taxon>
        <taxon>Echinostomata</taxon>
        <taxon>Echinostomatoidea</taxon>
        <taxon>Fasciolidae</taxon>
        <taxon>Fasciola</taxon>
    </lineage>
</organism>
<accession>A0A4E0R9D1</accession>
<feature type="domain" description="PPIase cyclophilin-type" evidence="1">
    <location>
        <begin position="125"/>
        <end position="292"/>
    </location>
</feature>
<gene>
    <name evidence="2" type="ORF">D915_006284</name>
</gene>
<proteinExistence type="predicted"/>
<dbReference type="SUPFAM" id="SSF50891">
    <property type="entry name" value="Cyclophilin-like"/>
    <property type="match status" value="1"/>
</dbReference>
<evidence type="ECO:0000313" key="2">
    <source>
        <dbReference type="EMBL" id="THD22834.1"/>
    </source>
</evidence>
<protein>
    <submittedName>
        <fullName evidence="2">Peptidyl-prolyl cis-trans isomerase</fullName>
    </submittedName>
</protein>
<comment type="caution">
    <text evidence="2">The sequence shown here is derived from an EMBL/GenBank/DDBJ whole genome shotgun (WGS) entry which is preliminary data.</text>
</comment>
<dbReference type="InterPro" id="IPR002130">
    <property type="entry name" value="Cyclophilin-type_PPIase_dom"/>
</dbReference>
<dbReference type="PANTHER" id="PTHR11071:SF561">
    <property type="entry name" value="PEPTIDYL-PROLYL CIS-TRANS ISOMERASE D-RELATED"/>
    <property type="match status" value="1"/>
</dbReference>